<protein>
    <submittedName>
        <fullName evidence="1 3">Uncharacterized protein</fullName>
    </submittedName>
</protein>
<evidence type="ECO:0000313" key="2">
    <source>
        <dbReference type="Proteomes" id="UP000272942"/>
    </source>
</evidence>
<evidence type="ECO:0000313" key="1">
    <source>
        <dbReference type="EMBL" id="VDP88129.1"/>
    </source>
</evidence>
<accession>A0A183AW19</accession>
<reference evidence="3" key="1">
    <citation type="submission" date="2016-06" db="UniProtKB">
        <authorList>
            <consortium name="WormBaseParasite"/>
        </authorList>
    </citation>
    <scope>IDENTIFICATION</scope>
</reference>
<dbReference type="WBParaSite" id="ECPE_0001118801-mRNA-1">
    <property type="protein sequence ID" value="ECPE_0001118801-mRNA-1"/>
    <property type="gene ID" value="ECPE_0001118801"/>
</dbReference>
<gene>
    <name evidence="1" type="ORF">ECPE_LOCUS11154</name>
</gene>
<evidence type="ECO:0000313" key="3">
    <source>
        <dbReference type="WBParaSite" id="ECPE_0001118801-mRNA-1"/>
    </source>
</evidence>
<dbReference type="Proteomes" id="UP000272942">
    <property type="component" value="Unassembled WGS sequence"/>
</dbReference>
<proteinExistence type="predicted"/>
<name>A0A183AW19_9TREM</name>
<organism evidence="3">
    <name type="scientific">Echinostoma caproni</name>
    <dbReference type="NCBI Taxonomy" id="27848"/>
    <lineage>
        <taxon>Eukaryota</taxon>
        <taxon>Metazoa</taxon>
        <taxon>Spiralia</taxon>
        <taxon>Lophotrochozoa</taxon>
        <taxon>Platyhelminthes</taxon>
        <taxon>Trematoda</taxon>
        <taxon>Digenea</taxon>
        <taxon>Plagiorchiida</taxon>
        <taxon>Echinostomata</taxon>
        <taxon>Echinostomatoidea</taxon>
        <taxon>Echinostomatidae</taxon>
        <taxon>Echinostoma</taxon>
    </lineage>
</organism>
<reference evidence="1 2" key="2">
    <citation type="submission" date="2018-11" db="EMBL/GenBank/DDBJ databases">
        <authorList>
            <consortium name="Pathogen Informatics"/>
        </authorList>
    </citation>
    <scope>NUCLEOTIDE SEQUENCE [LARGE SCALE GENOMIC DNA]</scope>
    <source>
        <strain evidence="1 2">Egypt</strain>
    </source>
</reference>
<sequence length="79" mass="8829">MKSGNRYRPPFDTIPSGTLAHVRCKRLGNRVLKDSGSGMESNWDPHPICIAVALNLCRSQLSLSLAHLLPKDGFFYLIF</sequence>
<dbReference type="AlphaFoldDB" id="A0A183AW19"/>
<keyword evidence="2" id="KW-1185">Reference proteome</keyword>
<dbReference type="EMBL" id="UZAN01050292">
    <property type="protein sequence ID" value="VDP88129.1"/>
    <property type="molecule type" value="Genomic_DNA"/>
</dbReference>